<feature type="transmembrane region" description="Helical" evidence="2">
    <location>
        <begin position="81"/>
        <end position="101"/>
    </location>
</feature>
<dbReference type="PANTHER" id="PTHR31965:SF1">
    <property type="entry name" value="TRANSMEMBRANE PROTEIN 42"/>
    <property type="match status" value="1"/>
</dbReference>
<dbReference type="OMA" id="VNAQWLI"/>
<evidence type="ECO:0000313" key="3">
    <source>
        <dbReference type="EMBL" id="GAO51043.1"/>
    </source>
</evidence>
<evidence type="ECO:0000256" key="2">
    <source>
        <dbReference type="SAM" id="Phobius"/>
    </source>
</evidence>
<keyword evidence="2" id="KW-1133">Transmembrane helix</keyword>
<feature type="compositionally biased region" description="Acidic residues" evidence="1">
    <location>
        <begin position="144"/>
        <end position="163"/>
    </location>
</feature>
<accession>A0A0E9NML8</accession>
<feature type="region of interest" description="Disordered" evidence="1">
    <location>
        <begin position="133"/>
        <end position="177"/>
    </location>
</feature>
<keyword evidence="2" id="KW-0472">Membrane</keyword>
<proteinExistence type="predicted"/>
<evidence type="ECO:0000256" key="1">
    <source>
        <dbReference type="SAM" id="MobiDB-lite"/>
    </source>
</evidence>
<protein>
    <recommendedName>
        <fullName evidence="5">EamA domain-containing protein</fullName>
    </recommendedName>
</protein>
<dbReference type="AlphaFoldDB" id="A0A0E9NML8"/>
<reference evidence="3 4" key="3">
    <citation type="journal article" date="2015" name="Genome Announc.">
        <title>Draft Genome Sequence of the Archiascomycetous Yeast Saitoella complicata.</title>
        <authorList>
            <person name="Yamauchi K."/>
            <person name="Kondo S."/>
            <person name="Hamamoto M."/>
            <person name="Takahashi Y."/>
            <person name="Ogura Y."/>
            <person name="Hayashi T."/>
            <person name="Nishida H."/>
        </authorList>
    </citation>
    <scope>NUCLEOTIDE SEQUENCE [LARGE SCALE GENOMIC DNA]</scope>
    <source>
        <strain evidence="3 4">NRRL Y-17804</strain>
    </source>
</reference>
<keyword evidence="2" id="KW-0812">Transmembrane</keyword>
<name>A0A0E9NML8_SAICN</name>
<sequence>MDTYVLFAILSGAFAALSSVFAKLFSNDATVPAILRFLNLEHVAFAEPVVRGLCFLLIFASNAIMWTFFSRALALSTSSTAPTIINTVTNFVVAAVSGFAVFGEVGALGRWEWWVGAGMMVVGSVVVGRDGVEDEKEKDKVSDAEDTLVADSAEDVESDEGADDNGKTMGEGEPLLK</sequence>
<dbReference type="Proteomes" id="UP000033140">
    <property type="component" value="Unassembled WGS sequence"/>
</dbReference>
<feature type="transmembrane region" description="Helical" evidence="2">
    <location>
        <begin position="49"/>
        <end position="69"/>
    </location>
</feature>
<reference evidence="3 4" key="2">
    <citation type="journal article" date="2014" name="J. Gen. Appl. Microbiol.">
        <title>The early diverging ascomycetous budding yeast Saitoella complicata has three histone deacetylases belonging to the Clr6, Hos2, and Rpd3 lineages.</title>
        <authorList>
            <person name="Nishida H."/>
            <person name="Matsumoto T."/>
            <person name="Kondo S."/>
            <person name="Hamamoto M."/>
            <person name="Yoshikawa H."/>
        </authorList>
    </citation>
    <scope>NUCLEOTIDE SEQUENCE [LARGE SCALE GENOMIC DNA]</scope>
    <source>
        <strain evidence="3 4">NRRL Y-17804</strain>
    </source>
</reference>
<evidence type="ECO:0000313" key="4">
    <source>
        <dbReference type="Proteomes" id="UP000033140"/>
    </source>
</evidence>
<dbReference type="STRING" id="698492.A0A0E9NML8"/>
<comment type="caution">
    <text evidence="3">The sequence shown here is derived from an EMBL/GenBank/DDBJ whole genome shotgun (WGS) entry which is preliminary data.</text>
</comment>
<dbReference type="PANTHER" id="PTHR31965">
    <property type="entry name" value="TRANSMEMBRANE PROTEIN 42"/>
    <property type="match status" value="1"/>
</dbReference>
<keyword evidence="4" id="KW-1185">Reference proteome</keyword>
<dbReference type="InterPro" id="IPR039632">
    <property type="entry name" value="TMEM42"/>
</dbReference>
<evidence type="ECO:0008006" key="5">
    <source>
        <dbReference type="Google" id="ProtNLM"/>
    </source>
</evidence>
<reference evidence="3 4" key="1">
    <citation type="journal article" date="2011" name="J. Gen. Appl. Microbiol.">
        <title>Draft genome sequencing of the enigmatic yeast Saitoella complicata.</title>
        <authorList>
            <person name="Nishida H."/>
            <person name="Hamamoto M."/>
            <person name="Sugiyama J."/>
        </authorList>
    </citation>
    <scope>NUCLEOTIDE SEQUENCE [LARGE SCALE GENOMIC DNA]</scope>
    <source>
        <strain evidence="3 4">NRRL Y-17804</strain>
    </source>
</reference>
<dbReference type="EMBL" id="BACD03000040">
    <property type="protein sequence ID" value="GAO51043.1"/>
    <property type="molecule type" value="Genomic_DNA"/>
</dbReference>
<gene>
    <name evidence="3" type="ORF">G7K_5155-t1</name>
</gene>
<organism evidence="3 4">
    <name type="scientific">Saitoella complicata (strain BCRC 22490 / CBS 7301 / JCM 7358 / NBRC 10748 / NRRL Y-17804)</name>
    <dbReference type="NCBI Taxonomy" id="698492"/>
    <lineage>
        <taxon>Eukaryota</taxon>
        <taxon>Fungi</taxon>
        <taxon>Dikarya</taxon>
        <taxon>Ascomycota</taxon>
        <taxon>Taphrinomycotina</taxon>
        <taxon>Taphrinomycotina incertae sedis</taxon>
        <taxon>Saitoella</taxon>
    </lineage>
</organism>